<evidence type="ECO:0000313" key="4">
    <source>
        <dbReference type="EMBL" id="ROT76402.1"/>
    </source>
</evidence>
<dbReference type="STRING" id="6689.A0A3R7QSA7"/>
<dbReference type="SMART" id="SM00408">
    <property type="entry name" value="IGc2"/>
    <property type="match status" value="2"/>
</dbReference>
<dbReference type="PROSITE" id="PS50835">
    <property type="entry name" value="IG_LIKE"/>
    <property type="match status" value="2"/>
</dbReference>
<feature type="domain" description="Fibronectin type-III" evidence="3">
    <location>
        <begin position="292"/>
        <end position="383"/>
    </location>
</feature>
<dbReference type="InterPro" id="IPR036116">
    <property type="entry name" value="FN3_sf"/>
</dbReference>
<dbReference type="SMART" id="SM00409">
    <property type="entry name" value="IG"/>
    <property type="match status" value="1"/>
</dbReference>
<dbReference type="Pfam" id="PF13927">
    <property type="entry name" value="Ig_3"/>
    <property type="match status" value="1"/>
</dbReference>
<dbReference type="Pfam" id="PF00041">
    <property type="entry name" value="fn3"/>
    <property type="match status" value="3"/>
</dbReference>
<dbReference type="CDD" id="cd00063">
    <property type="entry name" value="FN3"/>
    <property type="match status" value="3"/>
</dbReference>
<dbReference type="EMBL" id="QCYY01001666">
    <property type="protein sequence ID" value="ROT76402.1"/>
    <property type="molecule type" value="Genomic_DNA"/>
</dbReference>
<reference evidence="4 5" key="2">
    <citation type="submission" date="2019-01" db="EMBL/GenBank/DDBJ databases">
        <title>The decoding of complex shrimp genome reveals the adaptation for benthos swimmer, frequently molting mechanism and breeding impact on genome.</title>
        <authorList>
            <person name="Sun Y."/>
            <person name="Gao Y."/>
            <person name="Yu Y."/>
        </authorList>
    </citation>
    <scope>NUCLEOTIDE SEQUENCE [LARGE SCALE GENOMIC DNA]</scope>
    <source>
        <tissue evidence="4">Muscle</tissue>
    </source>
</reference>
<dbReference type="Gene3D" id="2.60.40.10">
    <property type="entry name" value="Immunoglobulins"/>
    <property type="match status" value="5"/>
</dbReference>
<evidence type="ECO:0000313" key="5">
    <source>
        <dbReference type="Proteomes" id="UP000283509"/>
    </source>
</evidence>
<dbReference type="InterPro" id="IPR050964">
    <property type="entry name" value="Striated_Muscle_Regulatory"/>
</dbReference>
<comment type="caution">
    <text evidence="4">The sequence shown here is derived from an EMBL/GenBank/DDBJ whole genome shotgun (WGS) entry which is preliminary data.</text>
</comment>
<feature type="domain" description="Ig-like" evidence="2">
    <location>
        <begin position="492"/>
        <end position="576"/>
    </location>
</feature>
<dbReference type="InterPro" id="IPR003599">
    <property type="entry name" value="Ig_sub"/>
</dbReference>
<dbReference type="SUPFAM" id="SSF49265">
    <property type="entry name" value="Fibronectin type III"/>
    <property type="match status" value="2"/>
</dbReference>
<dbReference type="InterPro" id="IPR003961">
    <property type="entry name" value="FN3_dom"/>
</dbReference>
<dbReference type="OrthoDB" id="5843172at2759"/>
<feature type="domain" description="Fibronectin type-III" evidence="3">
    <location>
        <begin position="395"/>
        <end position="490"/>
    </location>
</feature>
<evidence type="ECO:0000256" key="1">
    <source>
        <dbReference type="ARBA" id="ARBA00022737"/>
    </source>
</evidence>
<proteinExistence type="predicted"/>
<reference evidence="4 5" key="1">
    <citation type="submission" date="2018-04" db="EMBL/GenBank/DDBJ databases">
        <authorList>
            <person name="Zhang X."/>
            <person name="Yuan J."/>
            <person name="Li F."/>
            <person name="Xiang J."/>
        </authorList>
    </citation>
    <scope>NUCLEOTIDE SEQUENCE [LARGE SCALE GENOMIC DNA]</scope>
    <source>
        <tissue evidence="4">Muscle</tissue>
    </source>
</reference>
<evidence type="ECO:0000259" key="3">
    <source>
        <dbReference type="PROSITE" id="PS50853"/>
    </source>
</evidence>
<dbReference type="InterPro" id="IPR036179">
    <property type="entry name" value="Ig-like_dom_sf"/>
</dbReference>
<organism evidence="4 5">
    <name type="scientific">Penaeus vannamei</name>
    <name type="common">Whiteleg shrimp</name>
    <name type="synonym">Litopenaeus vannamei</name>
    <dbReference type="NCBI Taxonomy" id="6689"/>
    <lineage>
        <taxon>Eukaryota</taxon>
        <taxon>Metazoa</taxon>
        <taxon>Ecdysozoa</taxon>
        <taxon>Arthropoda</taxon>
        <taxon>Crustacea</taxon>
        <taxon>Multicrustacea</taxon>
        <taxon>Malacostraca</taxon>
        <taxon>Eumalacostraca</taxon>
        <taxon>Eucarida</taxon>
        <taxon>Decapoda</taxon>
        <taxon>Dendrobranchiata</taxon>
        <taxon>Penaeoidea</taxon>
        <taxon>Penaeidae</taxon>
        <taxon>Penaeus</taxon>
    </lineage>
</organism>
<feature type="domain" description="Ig-like" evidence="2">
    <location>
        <begin position="581"/>
        <end position="678"/>
    </location>
</feature>
<dbReference type="PANTHER" id="PTHR13817">
    <property type="entry name" value="TITIN"/>
    <property type="match status" value="1"/>
</dbReference>
<sequence>MIVCAPWAAETFSCLANDVDHSDCCLERGLPPLCVELCSGNVTKIDYKYFKCVDYFTDYRSCLMRGYDVLPGPPTAISVTNVKPTFALLHWRPSELHAASISAYHAFFRPIQAGRGCKSDWFMDNIELAYRGVYTDSPPYVLEHLCPETQYEVYVQAVNTYGTSDSSARVLFRTPSLQQEKRLEDNTYNITKCCENVNISPGCMPLCDYNARMTHVRALASICAGEMSSLLRCGVGGRNHRPCCRRRGVPTSCLSVCSGSFTSDRATPALCMPYIGNIMMCLEEGVGVLPGPVTDLHATKVTNGSVTLVWQPPKENVTVGAYQIQYQSVDKHSASKTINVTNTAVTLTNLTAGKLYNIFVISLNEEGKSLPSSVLTINATDGAHSEGVVVGVPSAPHSLVLDSKTATSLTIVWQPPELAHPTDSFTYKLHFRALGSPDEADIYNTTVTGATARRLEDLTPNTQYVLYVTAMNKFGDSRPSETLLAWTDPAYPAFVETPTVHPINLIVEGGTMTVLCIAMGSPPPTVSLYISGVLIHQDVTRHMVTVVHNVTRDMTEISCYADNGYGTPMQTSRTITISRRPQVTAQATVQVVAGRSVTLECTVDAWPVPSLVWWRDPDGRVPVIHGGNYAINKIDDFKGEGTYLMQLTIRSFNQSEGDSYYCHASNAFGTFTQTIKLEMAKPLNIQIEVSECCRVSNVSDTCMDACSFDELDFDRVMNREECIPDFGKLMKCAAGKRQSLFLTAWLLLVSYLNCQIVGVA</sequence>
<feature type="domain" description="Fibronectin type-III" evidence="3">
    <location>
        <begin position="73"/>
        <end position="177"/>
    </location>
</feature>
<dbReference type="InterPro" id="IPR007110">
    <property type="entry name" value="Ig-like_dom"/>
</dbReference>
<dbReference type="PANTHER" id="PTHR13817:SF155">
    <property type="entry name" value="IG-LIKE AND FIBRONECTIN TYPE-III DOMAIN-CONTAINING PROTEIN C25G4.10"/>
    <property type="match status" value="1"/>
</dbReference>
<dbReference type="InterPro" id="IPR013783">
    <property type="entry name" value="Ig-like_fold"/>
</dbReference>
<keyword evidence="1" id="KW-0677">Repeat</keyword>
<dbReference type="InterPro" id="IPR002602">
    <property type="entry name" value="DB"/>
</dbReference>
<dbReference type="Pfam" id="PF01682">
    <property type="entry name" value="DB"/>
    <property type="match status" value="2"/>
</dbReference>
<accession>A0A3R7QSA7</accession>
<name>A0A3R7QSA7_PENVA</name>
<dbReference type="SMART" id="SM00060">
    <property type="entry name" value="FN3"/>
    <property type="match status" value="3"/>
</dbReference>
<dbReference type="PROSITE" id="PS50853">
    <property type="entry name" value="FN3"/>
    <property type="match status" value="3"/>
</dbReference>
<dbReference type="InterPro" id="IPR003598">
    <property type="entry name" value="Ig_sub2"/>
</dbReference>
<gene>
    <name evidence="4" type="ORF">C7M84_005015</name>
</gene>
<evidence type="ECO:0000259" key="2">
    <source>
        <dbReference type="PROSITE" id="PS50835"/>
    </source>
</evidence>
<dbReference type="SUPFAM" id="SSF48726">
    <property type="entry name" value="Immunoglobulin"/>
    <property type="match status" value="2"/>
</dbReference>
<protein>
    <submittedName>
        <fullName evidence="4">Ig-like and fibronectin type-III domain-containing protein C25G4.10</fullName>
    </submittedName>
</protein>
<dbReference type="AlphaFoldDB" id="A0A3R7QSA7"/>
<keyword evidence="5" id="KW-1185">Reference proteome</keyword>
<dbReference type="Proteomes" id="UP000283509">
    <property type="component" value="Unassembled WGS sequence"/>
</dbReference>